<sequence>MIVKLPKLRELSLIDCGLSNHFLHSFKPSNFNFSTSLSVLHLSLNSFTQATIFQWVSNTTSNLVELDLSSNLLEGSTSNHFGLAMNSLQHLDLSNNVFKGENLKSFINICTMCSLYMTKNNIAEDLPSILQGLSSGCLRYSLQELYLSYNQITGYIPDLSMFSSLKSLDLSSNQLSGKIPQDTRWPSQLEHLSTGSKSLEDSVPMSFESTCNLESLDLSDNKLNEDLTVVFNHLSRCCRYSLRELYLGRNEFNSALPDFSMFSKLEILDVSGNQLKDGVPKSLHNATILRILDLSSNSLSNSLSENLPTIIHHLSQYVRYSLQRLHLSHNQITGTLPNTLTMFPSLKELYLGGNKLNGTISEDLRFPTQLEALYLMSNSLKGVIKDSHFSNMSNLESLDLSDNSLVLKFSRNWAPSFQLGHIGLRSCKVGPLFPKWIQSQNKINTLDISNNGISDTLPKWFWDKFDLQDYISIDISCNNLQGMIPNMSLDNRFFYLNFGSNQFEGPIPLFLRDSGHLDLSNNKLTDFFWFLCSGGIVGTLYQLDLSNNKLSGKIPDCWTHFKSLVYLNMSQNIFSGKIPASLGSLLELQVLLLRNNNLTGEFSSSLRNCTKLVMLDMTENKLSGSIPNWIGSKLLQLQVLSLGNNSFNGSLPLQICYLKSIKLLDLSLNNLSGQIPQCIKNFSSLTQVTSLRDYEGHWYWANTSYIKTIVSYNLNAFLMWKGSKQMFKNNGLSPLKSIDLSSNQLSGEIPKEIESFWIDFIEFIKKSFDGENSFKYWKVNLT</sequence>
<evidence type="ECO:0000256" key="6">
    <source>
        <dbReference type="ARBA" id="ARBA00022729"/>
    </source>
</evidence>
<evidence type="ECO:0000313" key="13">
    <source>
        <dbReference type="Proteomes" id="UP001374584"/>
    </source>
</evidence>
<dbReference type="SUPFAM" id="SSF52047">
    <property type="entry name" value="RNI-like"/>
    <property type="match status" value="2"/>
</dbReference>
<gene>
    <name evidence="12" type="ORF">VNO80_13034</name>
</gene>
<dbReference type="SMART" id="SM00365">
    <property type="entry name" value="LRR_SD22"/>
    <property type="match status" value="10"/>
</dbReference>
<comment type="caution">
    <text evidence="12">The sequence shown here is derived from an EMBL/GenBank/DDBJ whole genome shotgun (WGS) entry which is preliminary data.</text>
</comment>
<dbReference type="Proteomes" id="UP001374584">
    <property type="component" value="Unassembled WGS sequence"/>
</dbReference>
<dbReference type="InterPro" id="IPR003591">
    <property type="entry name" value="Leu-rich_rpt_typical-subtyp"/>
</dbReference>
<proteinExistence type="inferred from homology"/>
<reference evidence="12 13" key="1">
    <citation type="submission" date="2024-01" db="EMBL/GenBank/DDBJ databases">
        <title>The genomes of 5 underutilized Papilionoideae crops provide insights into root nodulation and disease resistanc.</title>
        <authorList>
            <person name="Jiang F."/>
        </authorList>
    </citation>
    <scope>NUCLEOTIDE SEQUENCE [LARGE SCALE GENOMIC DNA]</scope>
    <source>
        <strain evidence="12">JINMINGXINNONG_FW02</strain>
        <tissue evidence="12">Leaves</tissue>
    </source>
</reference>
<evidence type="ECO:0000256" key="4">
    <source>
        <dbReference type="ARBA" id="ARBA00022614"/>
    </source>
</evidence>
<evidence type="ECO:0000313" key="12">
    <source>
        <dbReference type="EMBL" id="KAK7364404.1"/>
    </source>
</evidence>
<dbReference type="FunFam" id="3.80.10.10:FF:001347">
    <property type="entry name" value="LRR receptor-like serine/threonine-protein kinase GSO2"/>
    <property type="match status" value="1"/>
</dbReference>
<evidence type="ECO:0000256" key="9">
    <source>
        <dbReference type="ARBA" id="ARBA00023136"/>
    </source>
</evidence>
<keyword evidence="9" id="KW-0472">Membrane</keyword>
<evidence type="ECO:0000256" key="7">
    <source>
        <dbReference type="ARBA" id="ARBA00022737"/>
    </source>
</evidence>
<dbReference type="Pfam" id="PF13855">
    <property type="entry name" value="LRR_8"/>
    <property type="match status" value="1"/>
</dbReference>
<keyword evidence="8" id="KW-1133">Transmembrane helix</keyword>
<evidence type="ECO:0000256" key="2">
    <source>
        <dbReference type="ARBA" id="ARBA00009592"/>
    </source>
</evidence>
<keyword evidence="3" id="KW-1003">Cell membrane</keyword>
<evidence type="ECO:0000256" key="10">
    <source>
        <dbReference type="ARBA" id="ARBA00023170"/>
    </source>
</evidence>
<keyword evidence="6" id="KW-0732">Signal</keyword>
<dbReference type="Gene3D" id="3.80.10.10">
    <property type="entry name" value="Ribonuclease Inhibitor"/>
    <property type="match status" value="3"/>
</dbReference>
<keyword evidence="10" id="KW-0675">Receptor</keyword>
<keyword evidence="11" id="KW-0325">Glycoprotein</keyword>
<dbReference type="SMART" id="SM00369">
    <property type="entry name" value="LRR_TYP"/>
    <property type="match status" value="9"/>
</dbReference>
<name>A0AAN9N645_PHACN</name>
<dbReference type="PROSITE" id="PS51450">
    <property type="entry name" value="LRR"/>
    <property type="match status" value="2"/>
</dbReference>
<keyword evidence="7" id="KW-0677">Repeat</keyword>
<comment type="similarity">
    <text evidence="2">Belongs to the RLP family.</text>
</comment>
<dbReference type="Pfam" id="PF00560">
    <property type="entry name" value="LRR_1"/>
    <property type="match status" value="11"/>
</dbReference>
<dbReference type="InterPro" id="IPR046956">
    <property type="entry name" value="RLP23-like"/>
</dbReference>
<keyword evidence="4" id="KW-0433">Leucine-rich repeat</keyword>
<dbReference type="SUPFAM" id="SSF52058">
    <property type="entry name" value="L domain-like"/>
    <property type="match status" value="1"/>
</dbReference>
<comment type="subcellular location">
    <subcellularLocation>
        <location evidence="1">Cell membrane</location>
        <topology evidence="1">Single-pass type I membrane protein</topology>
    </subcellularLocation>
</comment>
<dbReference type="InterPro" id="IPR032675">
    <property type="entry name" value="LRR_dom_sf"/>
</dbReference>
<evidence type="ECO:0000256" key="8">
    <source>
        <dbReference type="ARBA" id="ARBA00022989"/>
    </source>
</evidence>
<dbReference type="FunFam" id="3.80.10.10:FF:000041">
    <property type="entry name" value="LRR receptor-like serine/threonine-protein kinase ERECTA"/>
    <property type="match status" value="1"/>
</dbReference>
<dbReference type="PANTHER" id="PTHR48063">
    <property type="entry name" value="LRR RECEPTOR-LIKE KINASE"/>
    <property type="match status" value="1"/>
</dbReference>
<evidence type="ECO:0000256" key="1">
    <source>
        <dbReference type="ARBA" id="ARBA00004251"/>
    </source>
</evidence>
<protein>
    <submittedName>
        <fullName evidence="12">Uncharacterized protein</fullName>
    </submittedName>
</protein>
<dbReference type="Pfam" id="PF12799">
    <property type="entry name" value="LRR_4"/>
    <property type="match status" value="2"/>
</dbReference>
<organism evidence="12 13">
    <name type="scientific">Phaseolus coccineus</name>
    <name type="common">Scarlet runner bean</name>
    <name type="synonym">Phaseolus multiflorus</name>
    <dbReference type="NCBI Taxonomy" id="3886"/>
    <lineage>
        <taxon>Eukaryota</taxon>
        <taxon>Viridiplantae</taxon>
        <taxon>Streptophyta</taxon>
        <taxon>Embryophyta</taxon>
        <taxon>Tracheophyta</taxon>
        <taxon>Spermatophyta</taxon>
        <taxon>Magnoliopsida</taxon>
        <taxon>eudicotyledons</taxon>
        <taxon>Gunneridae</taxon>
        <taxon>Pentapetalae</taxon>
        <taxon>rosids</taxon>
        <taxon>fabids</taxon>
        <taxon>Fabales</taxon>
        <taxon>Fabaceae</taxon>
        <taxon>Papilionoideae</taxon>
        <taxon>50 kb inversion clade</taxon>
        <taxon>NPAAA clade</taxon>
        <taxon>indigoferoid/millettioid clade</taxon>
        <taxon>Phaseoleae</taxon>
        <taxon>Phaseolus</taxon>
    </lineage>
</organism>
<dbReference type="GO" id="GO:0005886">
    <property type="term" value="C:plasma membrane"/>
    <property type="evidence" value="ECO:0007669"/>
    <property type="project" value="UniProtKB-SubCell"/>
</dbReference>
<evidence type="ECO:0000256" key="5">
    <source>
        <dbReference type="ARBA" id="ARBA00022692"/>
    </source>
</evidence>
<dbReference type="EMBL" id="JAYMYR010000005">
    <property type="protein sequence ID" value="KAK7364404.1"/>
    <property type="molecule type" value="Genomic_DNA"/>
</dbReference>
<keyword evidence="5" id="KW-0812">Transmembrane</keyword>
<dbReference type="AlphaFoldDB" id="A0AAN9N645"/>
<evidence type="ECO:0000256" key="11">
    <source>
        <dbReference type="ARBA" id="ARBA00023180"/>
    </source>
</evidence>
<keyword evidence="13" id="KW-1185">Reference proteome</keyword>
<dbReference type="PRINTS" id="PR00019">
    <property type="entry name" value="LEURICHRPT"/>
</dbReference>
<dbReference type="InterPro" id="IPR001611">
    <property type="entry name" value="Leu-rich_rpt"/>
</dbReference>
<dbReference type="PANTHER" id="PTHR48063:SF98">
    <property type="entry name" value="LRR RECEPTOR-LIKE SERINE_THREONINE-PROTEIN KINASE FLS2"/>
    <property type="match status" value="1"/>
</dbReference>
<accession>A0AAN9N645</accession>
<evidence type="ECO:0000256" key="3">
    <source>
        <dbReference type="ARBA" id="ARBA00022475"/>
    </source>
</evidence>
<dbReference type="InterPro" id="IPR025875">
    <property type="entry name" value="Leu-rich_rpt_4"/>
</dbReference>